<dbReference type="Gene3D" id="1.10.238.20">
    <property type="entry name" value="Pheromone/general odorant binding protein domain"/>
    <property type="match status" value="1"/>
</dbReference>
<dbReference type="Proteomes" id="UP000515160">
    <property type="component" value="Chromosome 3"/>
</dbReference>
<evidence type="ECO:0000256" key="1">
    <source>
        <dbReference type="SAM" id="SignalP"/>
    </source>
</evidence>
<gene>
    <name evidence="3" type="primary">LOC117568920</name>
</gene>
<feature type="chain" id="PRO_5027551051" evidence="1">
    <location>
        <begin position="24"/>
        <end position="183"/>
    </location>
</feature>
<accession>A0A6P8WPQ7</accession>
<dbReference type="RefSeq" id="XP_034105721.1">
    <property type="nucleotide sequence ID" value="XM_034249830.2"/>
</dbReference>
<evidence type="ECO:0000313" key="3">
    <source>
        <dbReference type="RefSeq" id="XP_034105721.1"/>
    </source>
</evidence>
<organism evidence="2 3">
    <name type="scientific">Drosophila albomicans</name>
    <name type="common">Fruit fly</name>
    <dbReference type="NCBI Taxonomy" id="7291"/>
    <lineage>
        <taxon>Eukaryota</taxon>
        <taxon>Metazoa</taxon>
        <taxon>Ecdysozoa</taxon>
        <taxon>Arthropoda</taxon>
        <taxon>Hexapoda</taxon>
        <taxon>Insecta</taxon>
        <taxon>Pterygota</taxon>
        <taxon>Neoptera</taxon>
        <taxon>Endopterygota</taxon>
        <taxon>Diptera</taxon>
        <taxon>Brachycera</taxon>
        <taxon>Muscomorpha</taxon>
        <taxon>Ephydroidea</taxon>
        <taxon>Drosophilidae</taxon>
        <taxon>Drosophila</taxon>
    </lineage>
</organism>
<keyword evidence="2" id="KW-1185">Reference proteome</keyword>
<keyword evidence="1" id="KW-0732">Signal</keyword>
<dbReference type="GeneID" id="117568920"/>
<dbReference type="AlphaFoldDB" id="A0A6P8WPQ7"/>
<dbReference type="GO" id="GO:0005549">
    <property type="term" value="F:odorant binding"/>
    <property type="evidence" value="ECO:0007669"/>
    <property type="project" value="InterPro"/>
</dbReference>
<reference evidence="3" key="1">
    <citation type="submission" date="2025-08" db="UniProtKB">
        <authorList>
            <consortium name="RefSeq"/>
        </authorList>
    </citation>
    <scope>IDENTIFICATION</scope>
    <source>
        <strain evidence="3">15112-1751.03</strain>
        <tissue evidence="3">Whole Adult</tissue>
    </source>
</reference>
<feature type="signal peptide" evidence="1">
    <location>
        <begin position="1"/>
        <end position="23"/>
    </location>
</feature>
<dbReference type="SUPFAM" id="SSF47565">
    <property type="entry name" value="Insect pheromone/odorant-binding proteins"/>
    <property type="match status" value="1"/>
</dbReference>
<evidence type="ECO:0000313" key="2">
    <source>
        <dbReference type="Proteomes" id="UP000515160"/>
    </source>
</evidence>
<sequence length="183" mass="21147">MSKQQTSLYSVLLLCGFLALVECRHPFDFFEESFEDFEHCLQSNNITHAEYEAFESFGNKENLLKGKVEAKFKCNIDCQLQKQPIKWLNQQGRMDLKLMNATTEAAESITNCMKDAPSEQCSYSFKLVICAYLANHPVVDYEYNEESLFELPADDYEYQTEETHETVNNANNILNVLQINIPN</sequence>
<dbReference type="InterPro" id="IPR036728">
    <property type="entry name" value="PBP_GOBP_sf"/>
</dbReference>
<name>A0A6P8WPQ7_DROAB</name>
<proteinExistence type="predicted"/>
<dbReference type="OrthoDB" id="7820309at2759"/>
<protein>
    <submittedName>
        <fullName evidence="3">General odorant-binding protein 57b-like</fullName>
    </submittedName>
</protein>